<feature type="region of interest" description="Disordered" evidence="1">
    <location>
        <begin position="244"/>
        <end position="268"/>
    </location>
</feature>
<feature type="compositionally biased region" description="Acidic residues" evidence="1">
    <location>
        <begin position="33"/>
        <end position="42"/>
    </location>
</feature>
<evidence type="ECO:0008006" key="4">
    <source>
        <dbReference type="Google" id="ProtNLM"/>
    </source>
</evidence>
<dbReference type="EMBL" id="AP024525">
    <property type="protein sequence ID" value="BCT74237.1"/>
    <property type="molecule type" value="Genomic_DNA"/>
</dbReference>
<evidence type="ECO:0000256" key="1">
    <source>
        <dbReference type="SAM" id="MobiDB-lite"/>
    </source>
</evidence>
<organism evidence="2 3">
    <name type="scientific">Sinomonas cyclohexanicum</name>
    <name type="common">Corynebacterium cyclohexanicum</name>
    <dbReference type="NCBI Taxonomy" id="322009"/>
    <lineage>
        <taxon>Bacteria</taxon>
        <taxon>Bacillati</taxon>
        <taxon>Actinomycetota</taxon>
        <taxon>Actinomycetes</taxon>
        <taxon>Micrococcales</taxon>
        <taxon>Micrococcaceae</taxon>
        <taxon>Sinomonas</taxon>
    </lineage>
</organism>
<protein>
    <recommendedName>
        <fullName evidence="4">Uracil-DNA glycosylase</fullName>
    </recommendedName>
</protein>
<reference evidence="2 3" key="1">
    <citation type="journal article" date="2021" name="J. Biosci. Bioeng.">
        <title>Identification and characterization of a chc gene cluster responsible for the aromatization pathway of cyclohexanecarboxylate degradation in Sinomonas cyclohexanicum ATCC 51369.</title>
        <authorList>
            <person name="Yamamoto T."/>
            <person name="Hasegawa Y."/>
            <person name="Lau P.C.K."/>
            <person name="Iwaki H."/>
        </authorList>
    </citation>
    <scope>NUCLEOTIDE SEQUENCE [LARGE SCALE GENOMIC DNA]</scope>
    <source>
        <strain evidence="2 3">ATCC 51369</strain>
    </source>
</reference>
<feature type="compositionally biased region" description="Acidic residues" evidence="1">
    <location>
        <begin position="49"/>
        <end position="58"/>
    </location>
</feature>
<dbReference type="Proteomes" id="UP001319861">
    <property type="component" value="Chromosome"/>
</dbReference>
<evidence type="ECO:0000313" key="3">
    <source>
        <dbReference type="Proteomes" id="UP001319861"/>
    </source>
</evidence>
<proteinExistence type="predicted"/>
<name>A0ABM7PPW2_SINCY</name>
<keyword evidence="3" id="KW-1185">Reference proteome</keyword>
<gene>
    <name evidence="2" type="ORF">SCMU_00790</name>
</gene>
<sequence>MTALAEPDYYDDSDYRSELDAKYEEGFGFSPQADDDEDDGLDDLFAGLFDDEDDDEDFEPVKPKAAPKKASAKAGTVSVGAGQAAASNAAAPVKRLPKASEVVIRRVAPQVPAPAVEDVPAEAPAPSELGQTHDAGLAAVVGAAPEPGVDESVAVAGGARVGEDGAREDRVAQARAAVERAKAAAGEAAATAKRAVSEAVAKAAAAKAAAAEASAAEQAAQEALAASAEAEKAAELAAAELESAELESATAEAQASTSTAPISASQAPISADPNFAPHIAPVNQHVEFLRKLRPGFEVPFVDPMHSVDEARIVSLFSNTGEASPRGYVWAGDDAAATRLLGLQYQLGLRPEWTMPWNAYPWFTPGEPNGKLTPEQLHAGLKPLIAFLKTVPRVSAIVAHGTEANRLAQMLLKTDNPLIWRRGLKVYKARSLHGRAFAGSKERQTEWLIDMGRAYADAMARAGLKSGR</sequence>
<evidence type="ECO:0000313" key="2">
    <source>
        <dbReference type="EMBL" id="BCT74237.1"/>
    </source>
</evidence>
<accession>A0ABM7PPW2</accession>
<feature type="region of interest" description="Disordered" evidence="1">
    <location>
        <begin position="26"/>
        <end position="74"/>
    </location>
</feature>